<gene>
    <name evidence="2" type="ORF">IKC_06212</name>
</gene>
<evidence type="ECO:0000313" key="2">
    <source>
        <dbReference type="EMBL" id="EOQ01014.1"/>
    </source>
</evidence>
<organism evidence="2 3">
    <name type="scientific">Bacillus cereus VD184</name>
    <dbReference type="NCBI Taxonomy" id="1053242"/>
    <lineage>
        <taxon>Bacteria</taxon>
        <taxon>Bacillati</taxon>
        <taxon>Bacillota</taxon>
        <taxon>Bacilli</taxon>
        <taxon>Bacillales</taxon>
        <taxon>Bacillaceae</taxon>
        <taxon>Bacillus</taxon>
        <taxon>Bacillus cereus group</taxon>
    </lineage>
</organism>
<sequence length="127" mass="13646">MKNFKFLISLLLILAFGATSAMAIYTNSAVYTEAAATEVTPKQPTLRDKLSQPTPMVSSMEVVGYHDGVYVLANVNGDEQDMGNYALEGTYKLGDVVTVLWATEDSTEIAGEVLVGTADELDLPHGK</sequence>
<dbReference type="RefSeq" id="WP_016124138.1">
    <property type="nucleotide sequence ID" value="NZ_KB976852.1"/>
</dbReference>
<protein>
    <submittedName>
        <fullName evidence="2">Uncharacterized protein</fullName>
    </submittedName>
</protein>
<name>A0A9W5VPM1_BACCE</name>
<comment type="caution">
    <text evidence="2">The sequence shown here is derived from an EMBL/GenBank/DDBJ whole genome shotgun (WGS) entry which is preliminary data.</text>
</comment>
<evidence type="ECO:0000313" key="3">
    <source>
        <dbReference type="Proteomes" id="UP000014028"/>
    </source>
</evidence>
<feature type="signal peptide" evidence="1">
    <location>
        <begin position="1"/>
        <end position="23"/>
    </location>
</feature>
<evidence type="ECO:0000256" key="1">
    <source>
        <dbReference type="SAM" id="SignalP"/>
    </source>
</evidence>
<feature type="chain" id="PRO_5040985305" evidence="1">
    <location>
        <begin position="24"/>
        <end position="127"/>
    </location>
</feature>
<keyword evidence="1" id="KW-0732">Signal</keyword>
<dbReference type="Proteomes" id="UP000014028">
    <property type="component" value="Unassembled WGS sequence"/>
</dbReference>
<dbReference type="AlphaFoldDB" id="A0A9W5VPM1"/>
<reference evidence="2 3" key="1">
    <citation type="submission" date="2012-12" db="EMBL/GenBank/DDBJ databases">
        <title>The Genome Sequence of Bacillus cereus VD184.</title>
        <authorList>
            <consortium name="The Broad Institute Genome Sequencing Platform"/>
            <consortium name="The Broad Institute Genome Sequencing Center for Infectious Disease"/>
            <person name="Feldgarden M."/>
            <person name="Van der Auwera G.A."/>
            <person name="Mahillon J."/>
            <person name="Duprez V."/>
            <person name="Timmery S."/>
            <person name="Mattelet C."/>
            <person name="Dierick K."/>
            <person name="Sun M."/>
            <person name="Yu Z."/>
            <person name="Zhu L."/>
            <person name="Hu X."/>
            <person name="Shank E.B."/>
            <person name="Swiecicka I."/>
            <person name="Hansen B.M."/>
            <person name="Andrup L."/>
            <person name="Walker B."/>
            <person name="Young S.K."/>
            <person name="Zeng Q."/>
            <person name="Gargeya S."/>
            <person name="Fitzgerald M."/>
            <person name="Haas B."/>
            <person name="Abouelleil A."/>
            <person name="Alvarado L."/>
            <person name="Arachchi H.M."/>
            <person name="Berlin A.M."/>
            <person name="Chapman S.B."/>
            <person name="Dewar J."/>
            <person name="Goldberg J."/>
            <person name="Griggs A."/>
            <person name="Gujja S."/>
            <person name="Hansen M."/>
            <person name="Howarth C."/>
            <person name="Imamovic A."/>
            <person name="Larimer J."/>
            <person name="McCowan C."/>
            <person name="Murphy C."/>
            <person name="Neiman D."/>
            <person name="Pearson M."/>
            <person name="Priest M."/>
            <person name="Roberts A."/>
            <person name="Saif S."/>
            <person name="Shea T."/>
            <person name="Sisk P."/>
            <person name="Sykes S."/>
            <person name="Wortman J."/>
            <person name="Nusbaum C."/>
            <person name="Birren B."/>
        </authorList>
    </citation>
    <scope>NUCLEOTIDE SEQUENCE [LARGE SCALE GENOMIC DNA]</scope>
    <source>
        <strain evidence="2 3">VD184</strain>
    </source>
</reference>
<proteinExistence type="predicted"/>
<accession>A0A9W5VPM1</accession>
<dbReference type="EMBL" id="AHFK01000113">
    <property type="protein sequence ID" value="EOQ01014.1"/>
    <property type="molecule type" value="Genomic_DNA"/>
</dbReference>